<dbReference type="OMA" id="RLWVDIN"/>
<organism evidence="7 8">
    <name type="scientific">Saprolegnia diclina (strain VS20)</name>
    <dbReference type="NCBI Taxonomy" id="1156394"/>
    <lineage>
        <taxon>Eukaryota</taxon>
        <taxon>Sar</taxon>
        <taxon>Stramenopiles</taxon>
        <taxon>Oomycota</taxon>
        <taxon>Saprolegniomycetes</taxon>
        <taxon>Saprolegniales</taxon>
        <taxon>Saprolegniaceae</taxon>
        <taxon>Saprolegnia</taxon>
    </lineage>
</organism>
<dbReference type="GO" id="GO:0008270">
    <property type="term" value="F:zinc ion binding"/>
    <property type="evidence" value="ECO:0007669"/>
    <property type="project" value="UniProtKB-KW"/>
</dbReference>
<evidence type="ECO:0000259" key="6">
    <source>
        <dbReference type="PROSITE" id="PS50030"/>
    </source>
</evidence>
<dbReference type="FunFam" id="2.60.40.10:FF:000199">
    <property type="entry name" value="next to BRCA1 gene 1 protein-like"/>
    <property type="match status" value="1"/>
</dbReference>
<evidence type="ECO:0000313" key="7">
    <source>
        <dbReference type="EMBL" id="EQC35955.1"/>
    </source>
</evidence>
<dbReference type="SUPFAM" id="SSF54277">
    <property type="entry name" value="CAD &amp; PB1 domains"/>
    <property type="match status" value="1"/>
</dbReference>
<evidence type="ECO:0000256" key="3">
    <source>
        <dbReference type="ARBA" id="ARBA00022771"/>
    </source>
</evidence>
<feature type="domain" description="UBA" evidence="6">
    <location>
        <begin position="544"/>
        <end position="583"/>
    </location>
</feature>
<dbReference type="SMART" id="SM00165">
    <property type="entry name" value="UBA"/>
    <property type="match status" value="1"/>
</dbReference>
<keyword evidence="3" id="KW-0863">Zinc-finger</keyword>
<dbReference type="PANTHER" id="PTHR20930">
    <property type="entry name" value="OVARIAN CARCINOMA ANTIGEN CA125-RELATED"/>
    <property type="match status" value="1"/>
</dbReference>
<sequence>MPITTLKLLHKEAQDMRRVKVADLRDMVGRASSTELFTFGELQKYALDIAFPALQHAEVFFYYLDDEGEQVRITNDAELKEGIRLMETEGDIFKMVVSGKRQVVDQDATVSFDSECSLALFVDLSRLLDKWECSNDQAPMKKDMTTLLHVPGVQGAMIDMMADAKYTSYFENVSTVIKEGGSVVEGVASMFAGGQLQDMATALMEKCPDIKDLLESIMHAIQVQVHAHQQAKHASSVSQTLPPLPEDPSLVHQLLEFVTGKFFTDLWSLSSDQAGEVMFNCGVSSEQIQALSRESRIRWIAETIIHIQAMNQARKEQKELAEKAAQEAALSSTNHGIMDADDVDSKPSVAFMGDVSFPDGSTVRAGDSFVKTWRLKNDGKTRWPAKTELVCVGGDHLETESSLISIPILPPGKMIDVSVDMQAPSKPARYTGYWRLSTTDGKRFGQRFWVDILVVGNKTTTHELKPPASNEVVLPAAAPQVVLPAAAPQVVGAAAPQNFFPTAVPKTFYAGAAPQVAVAAPEVVSQAPPAPVVVSAPVVVQAAPYASELEALESMGFSDRATNSRLLAQYNGDVSMALNHLLN</sequence>
<dbReference type="OrthoDB" id="661148at2759"/>
<dbReference type="InterPro" id="IPR009060">
    <property type="entry name" value="UBA-like_sf"/>
</dbReference>
<dbReference type="GO" id="GO:0005776">
    <property type="term" value="C:autophagosome"/>
    <property type="evidence" value="ECO:0007669"/>
    <property type="project" value="UniProtKB-SubCell"/>
</dbReference>
<dbReference type="Gene3D" id="2.60.40.10">
    <property type="entry name" value="Immunoglobulins"/>
    <property type="match status" value="1"/>
</dbReference>
<dbReference type="InterPro" id="IPR013783">
    <property type="entry name" value="Ig-like_fold"/>
</dbReference>
<dbReference type="InterPro" id="IPR015940">
    <property type="entry name" value="UBA"/>
</dbReference>
<dbReference type="CDD" id="cd14947">
    <property type="entry name" value="NBR1_like"/>
    <property type="match status" value="1"/>
</dbReference>
<dbReference type="AlphaFoldDB" id="T0QQ52"/>
<evidence type="ECO:0000256" key="2">
    <source>
        <dbReference type="ARBA" id="ARBA00022723"/>
    </source>
</evidence>
<dbReference type="Gene3D" id="3.10.20.90">
    <property type="entry name" value="Phosphatidylinositol 3-kinase Catalytic Subunit, Chain A, domain 1"/>
    <property type="match status" value="1"/>
</dbReference>
<dbReference type="GeneID" id="19947425"/>
<gene>
    <name evidence="7" type="ORF">SDRG_06698</name>
</gene>
<evidence type="ECO:0000256" key="1">
    <source>
        <dbReference type="ARBA" id="ARBA00004419"/>
    </source>
</evidence>
<protein>
    <recommendedName>
        <fullName evidence="6">UBA domain-containing protein</fullName>
    </recommendedName>
</protein>
<dbReference type="STRING" id="1156394.T0QQ52"/>
<evidence type="ECO:0000256" key="5">
    <source>
        <dbReference type="ARBA" id="ARBA00023329"/>
    </source>
</evidence>
<dbReference type="PANTHER" id="PTHR20930:SF0">
    <property type="entry name" value="PROTEIN ILRUN"/>
    <property type="match status" value="1"/>
</dbReference>
<dbReference type="Proteomes" id="UP000030762">
    <property type="component" value="Unassembled WGS sequence"/>
</dbReference>
<keyword evidence="2" id="KW-0479">Metal-binding</keyword>
<reference evidence="7 8" key="1">
    <citation type="submission" date="2012-04" db="EMBL/GenBank/DDBJ databases">
        <title>The Genome Sequence of Saprolegnia declina VS20.</title>
        <authorList>
            <consortium name="The Broad Institute Genome Sequencing Platform"/>
            <person name="Russ C."/>
            <person name="Nusbaum C."/>
            <person name="Tyler B."/>
            <person name="van West P."/>
            <person name="Dieguez-Uribeondo J."/>
            <person name="de Bruijn I."/>
            <person name="Tripathy S."/>
            <person name="Jiang R."/>
            <person name="Young S.K."/>
            <person name="Zeng Q."/>
            <person name="Gargeya S."/>
            <person name="Fitzgerald M."/>
            <person name="Haas B."/>
            <person name="Abouelleil A."/>
            <person name="Alvarado L."/>
            <person name="Arachchi H.M."/>
            <person name="Berlin A."/>
            <person name="Chapman S.B."/>
            <person name="Goldberg J."/>
            <person name="Griggs A."/>
            <person name="Gujja S."/>
            <person name="Hansen M."/>
            <person name="Howarth C."/>
            <person name="Imamovic A."/>
            <person name="Larimer J."/>
            <person name="McCowen C."/>
            <person name="Montmayeur A."/>
            <person name="Murphy C."/>
            <person name="Neiman D."/>
            <person name="Pearson M."/>
            <person name="Priest M."/>
            <person name="Roberts A."/>
            <person name="Saif S."/>
            <person name="Shea T."/>
            <person name="Sisk P."/>
            <person name="Sykes S."/>
            <person name="Wortman J."/>
            <person name="Nusbaum C."/>
            <person name="Birren B."/>
        </authorList>
    </citation>
    <scope>NUCLEOTIDE SEQUENCE [LARGE SCALE GENOMIC DNA]</scope>
    <source>
        <strain evidence="7 8">VS20</strain>
    </source>
</reference>
<dbReference type="Gene3D" id="1.10.8.10">
    <property type="entry name" value="DNA helicase RuvA subunit, C-terminal domain"/>
    <property type="match status" value="1"/>
</dbReference>
<dbReference type="InterPro" id="IPR032350">
    <property type="entry name" value="Nbr1_FW"/>
</dbReference>
<name>T0QQ52_SAPDV</name>
<dbReference type="VEuPathDB" id="FungiDB:SDRG_06698"/>
<evidence type="ECO:0000256" key="4">
    <source>
        <dbReference type="ARBA" id="ARBA00022833"/>
    </source>
</evidence>
<dbReference type="SUPFAM" id="SSF46934">
    <property type="entry name" value="UBA-like"/>
    <property type="match status" value="1"/>
</dbReference>
<dbReference type="eggNOG" id="KOG4351">
    <property type="taxonomic scope" value="Eukaryota"/>
</dbReference>
<evidence type="ECO:0000313" key="8">
    <source>
        <dbReference type="Proteomes" id="UP000030762"/>
    </source>
</evidence>
<dbReference type="EMBL" id="JH767149">
    <property type="protein sequence ID" value="EQC35955.1"/>
    <property type="molecule type" value="Genomic_DNA"/>
</dbReference>
<proteinExistence type="predicted"/>
<dbReference type="InParanoid" id="T0QQ52"/>
<dbReference type="RefSeq" id="XP_008610717.1">
    <property type="nucleotide sequence ID" value="XM_008612495.1"/>
</dbReference>
<accession>T0QQ52</accession>
<keyword evidence="5" id="KW-0968">Cytoplasmic vesicle</keyword>
<comment type="subcellular location">
    <subcellularLocation>
        <location evidence="1">Cytoplasmic vesicle</location>
        <location evidence="1">Autophagosome</location>
    </subcellularLocation>
</comment>
<dbReference type="PROSITE" id="PS50030">
    <property type="entry name" value="UBA"/>
    <property type="match status" value="1"/>
</dbReference>
<dbReference type="CDD" id="cd14319">
    <property type="entry name" value="UBA_NBR1"/>
    <property type="match status" value="1"/>
</dbReference>
<dbReference type="Pfam" id="PF16158">
    <property type="entry name" value="N_BRCA1_IG"/>
    <property type="match status" value="1"/>
</dbReference>
<keyword evidence="8" id="KW-1185">Reference proteome</keyword>
<dbReference type="GO" id="GO:0031410">
    <property type="term" value="C:cytoplasmic vesicle"/>
    <property type="evidence" value="ECO:0007669"/>
    <property type="project" value="UniProtKB-KW"/>
</dbReference>
<keyword evidence="4" id="KW-0862">Zinc</keyword>